<dbReference type="HOGENOM" id="CLU_052030_2_1_5"/>
<dbReference type="CDD" id="cd01918">
    <property type="entry name" value="HprK_C"/>
    <property type="match status" value="1"/>
</dbReference>
<dbReference type="GO" id="GO:0005524">
    <property type="term" value="F:ATP binding"/>
    <property type="evidence" value="ECO:0007669"/>
    <property type="project" value="InterPro"/>
</dbReference>
<reference evidence="2 3" key="1">
    <citation type="submission" date="2012-04" db="EMBL/GenBank/DDBJ databases">
        <title>The Genome Sequence of Bartonella koehlerae C-29.</title>
        <authorList>
            <consortium name="The Broad Institute Genome Sequencing Platform"/>
            <consortium name="The Broad Institute Genome Sequencing Center for Infectious Disease"/>
            <person name="Feldgarden M."/>
            <person name="Kirby J."/>
            <person name="Kosoy M."/>
            <person name="Birtles R."/>
            <person name="Probert W.S."/>
            <person name="Chiaraviglio L."/>
            <person name="Walker B."/>
            <person name="Young S.K."/>
            <person name="Zeng Q."/>
            <person name="Gargeya S."/>
            <person name="Fitzgerald M."/>
            <person name="Haas B."/>
            <person name="Abouelleil A."/>
            <person name="Alvarado L."/>
            <person name="Arachchi H.M."/>
            <person name="Berlin A.M."/>
            <person name="Chapman S.B."/>
            <person name="Goldberg J."/>
            <person name="Griggs A."/>
            <person name="Gujja S."/>
            <person name="Hansen M."/>
            <person name="Howarth C."/>
            <person name="Imamovic A."/>
            <person name="Larimer J."/>
            <person name="McCowen C."/>
            <person name="Montmayeur A."/>
            <person name="Murphy C."/>
            <person name="Neiman D."/>
            <person name="Pearson M."/>
            <person name="Priest M."/>
            <person name="Roberts A."/>
            <person name="Saif S."/>
            <person name="Shea T."/>
            <person name="Sisk P."/>
            <person name="Sykes S."/>
            <person name="Wortman J."/>
            <person name="Nusbaum C."/>
            <person name="Birren B."/>
        </authorList>
    </citation>
    <scope>NUCLEOTIDE SEQUENCE [LARGE SCALE GENOMIC DNA]</scope>
    <source>
        <strain evidence="2 3">C-29</strain>
    </source>
</reference>
<dbReference type="GO" id="GO:0000155">
    <property type="term" value="F:phosphorelay sensor kinase activity"/>
    <property type="evidence" value="ECO:0007669"/>
    <property type="project" value="InterPro"/>
</dbReference>
<protein>
    <recommendedName>
        <fullName evidence="1">HPr kinase/phosphorylase C-terminal domain-containing protein</fullName>
    </recommendedName>
</protein>
<dbReference type="SUPFAM" id="SSF53795">
    <property type="entry name" value="PEP carboxykinase-like"/>
    <property type="match status" value="1"/>
</dbReference>
<dbReference type="OrthoDB" id="8326226at2"/>
<dbReference type="STRING" id="1134510.O9A_00351"/>
<dbReference type="PATRIC" id="fig|1134510.3.peg.422"/>
<dbReference type="AlphaFoldDB" id="A0A067WB34"/>
<dbReference type="Pfam" id="PF07475">
    <property type="entry name" value="Hpr_kinase_C"/>
    <property type="match status" value="1"/>
</dbReference>
<proteinExistence type="predicted"/>
<dbReference type="RefSeq" id="WP_034458180.1">
    <property type="nucleotide sequence ID" value="NZ_CADEAH010000005.1"/>
</dbReference>
<dbReference type="EMBL" id="AHPL01000003">
    <property type="protein sequence ID" value="KEC56126.1"/>
    <property type="molecule type" value="Genomic_DNA"/>
</dbReference>
<keyword evidence="3" id="KW-1185">Reference proteome</keyword>
<dbReference type="Gene3D" id="3.40.50.300">
    <property type="entry name" value="P-loop containing nucleotide triphosphate hydrolases"/>
    <property type="match status" value="1"/>
</dbReference>
<organism evidence="2 3">
    <name type="scientific">Bartonella koehlerae C-29</name>
    <dbReference type="NCBI Taxonomy" id="1134510"/>
    <lineage>
        <taxon>Bacteria</taxon>
        <taxon>Pseudomonadati</taxon>
        <taxon>Pseudomonadota</taxon>
        <taxon>Alphaproteobacteria</taxon>
        <taxon>Hyphomicrobiales</taxon>
        <taxon>Bartonellaceae</taxon>
        <taxon>Bartonella</taxon>
    </lineage>
</organism>
<dbReference type="eggNOG" id="COG1493">
    <property type="taxonomic scope" value="Bacteria"/>
</dbReference>
<gene>
    <name evidence="2" type="ORF">O9A_00351</name>
</gene>
<dbReference type="InterPro" id="IPR027417">
    <property type="entry name" value="P-loop_NTPase"/>
</dbReference>
<name>A0A067WB34_9HYPH</name>
<dbReference type="Proteomes" id="UP000027015">
    <property type="component" value="Unassembled WGS sequence"/>
</dbReference>
<accession>A0A067WB34</accession>
<comment type="caution">
    <text evidence="2">The sequence shown here is derived from an EMBL/GenBank/DDBJ whole genome shotgun (WGS) entry which is preliminary data.</text>
</comment>
<feature type="domain" description="HPr kinase/phosphorylase C-terminal" evidence="1">
    <location>
        <begin position="4"/>
        <end position="140"/>
    </location>
</feature>
<evidence type="ECO:0000313" key="2">
    <source>
        <dbReference type="EMBL" id="KEC56126.1"/>
    </source>
</evidence>
<evidence type="ECO:0000259" key="1">
    <source>
        <dbReference type="Pfam" id="PF07475"/>
    </source>
</evidence>
<sequence length="154" mass="17132">MKTKNEILHANCLQLGGKGLLIIGPSGSGKSTLTLSLLDRAGWSKREAKLISDDYTMLRVENGKLHGFTPEGLQGGIEIRGVGLYTIDFEKQTTIDCVILLGPEYERFSTNQTFKFADLHIPLLKLPSLREADCTAICQAIEAFFFRKIWLKSV</sequence>
<dbReference type="InterPro" id="IPR011104">
    <property type="entry name" value="Hpr_kin/Pase_C"/>
</dbReference>
<dbReference type="GO" id="GO:0006109">
    <property type="term" value="P:regulation of carbohydrate metabolic process"/>
    <property type="evidence" value="ECO:0007669"/>
    <property type="project" value="InterPro"/>
</dbReference>
<evidence type="ECO:0000313" key="3">
    <source>
        <dbReference type="Proteomes" id="UP000027015"/>
    </source>
</evidence>